<evidence type="ECO:0000256" key="2">
    <source>
        <dbReference type="SAM" id="SignalP"/>
    </source>
</evidence>
<dbReference type="Proteomes" id="UP000006055">
    <property type="component" value="Chromosome"/>
</dbReference>
<dbReference type="KEGG" id="dti:Desti_1001"/>
<evidence type="ECO:0000313" key="3">
    <source>
        <dbReference type="EMBL" id="AFM23719.1"/>
    </source>
</evidence>
<dbReference type="RefSeq" id="WP_014808873.1">
    <property type="nucleotide sequence ID" value="NC_018025.1"/>
</dbReference>
<evidence type="ECO:0000256" key="1">
    <source>
        <dbReference type="SAM" id="Coils"/>
    </source>
</evidence>
<dbReference type="STRING" id="706587.Desti_1001"/>
<keyword evidence="4" id="KW-1185">Reference proteome</keyword>
<evidence type="ECO:0000313" key="4">
    <source>
        <dbReference type="Proteomes" id="UP000006055"/>
    </source>
</evidence>
<name>I4C2C8_DESTA</name>
<protein>
    <submittedName>
        <fullName evidence="3">Uncharacterized protein</fullName>
    </submittedName>
</protein>
<dbReference type="PROSITE" id="PS51257">
    <property type="entry name" value="PROKAR_LIPOPROTEIN"/>
    <property type="match status" value="1"/>
</dbReference>
<keyword evidence="2" id="KW-0732">Signal</keyword>
<feature type="coiled-coil region" evidence="1">
    <location>
        <begin position="49"/>
        <end position="128"/>
    </location>
</feature>
<dbReference type="HOGENOM" id="CLU_1406778_0_0_7"/>
<feature type="chain" id="PRO_5003686911" evidence="2">
    <location>
        <begin position="20"/>
        <end position="193"/>
    </location>
</feature>
<feature type="signal peptide" evidence="2">
    <location>
        <begin position="1"/>
        <end position="19"/>
    </location>
</feature>
<keyword evidence="1" id="KW-0175">Coiled coil</keyword>
<organism evidence="3 4">
    <name type="scientific">Desulfomonile tiedjei (strain ATCC 49306 / DSM 6799 / DCB-1)</name>
    <dbReference type="NCBI Taxonomy" id="706587"/>
    <lineage>
        <taxon>Bacteria</taxon>
        <taxon>Pseudomonadati</taxon>
        <taxon>Thermodesulfobacteriota</taxon>
        <taxon>Desulfomonilia</taxon>
        <taxon>Desulfomonilales</taxon>
        <taxon>Desulfomonilaceae</taxon>
        <taxon>Desulfomonile</taxon>
    </lineage>
</organism>
<dbReference type="EMBL" id="CP003360">
    <property type="protein sequence ID" value="AFM23719.1"/>
    <property type="molecule type" value="Genomic_DNA"/>
</dbReference>
<proteinExistence type="predicted"/>
<sequence>MRTVMIALFVVLCVGLACASDDDIARQLEQEALRAIDSHKTKLQTEEAAQREKDQEIEAQRALQAAQIRKEAEEKKLQERLKQAAIQLEEERRAKVELEEQMKREQAEAAARAKIAEIKARMQEFMQREEMLDQLRQMNSQQAFKNQVDAQKAHQDALNRFTEGVAADRHRNQVEEDLRRIRQLEQWRWMRGR</sequence>
<gene>
    <name evidence="3" type="ordered locus">Desti_1001</name>
</gene>
<reference evidence="4" key="1">
    <citation type="submission" date="2012-06" db="EMBL/GenBank/DDBJ databases">
        <title>Complete sequence of chromosome of Desulfomonile tiedjei DSM 6799.</title>
        <authorList>
            <person name="Lucas S."/>
            <person name="Copeland A."/>
            <person name="Lapidus A."/>
            <person name="Glavina del Rio T."/>
            <person name="Dalin E."/>
            <person name="Tice H."/>
            <person name="Bruce D."/>
            <person name="Goodwin L."/>
            <person name="Pitluck S."/>
            <person name="Peters L."/>
            <person name="Ovchinnikova G."/>
            <person name="Zeytun A."/>
            <person name="Lu M."/>
            <person name="Kyrpides N."/>
            <person name="Mavromatis K."/>
            <person name="Ivanova N."/>
            <person name="Brettin T."/>
            <person name="Detter J.C."/>
            <person name="Han C."/>
            <person name="Larimer F."/>
            <person name="Land M."/>
            <person name="Hauser L."/>
            <person name="Markowitz V."/>
            <person name="Cheng J.-F."/>
            <person name="Hugenholtz P."/>
            <person name="Woyke T."/>
            <person name="Wu D."/>
            <person name="Spring S."/>
            <person name="Schroeder M."/>
            <person name="Brambilla E."/>
            <person name="Klenk H.-P."/>
            <person name="Eisen J.A."/>
        </authorList>
    </citation>
    <scope>NUCLEOTIDE SEQUENCE [LARGE SCALE GENOMIC DNA]</scope>
    <source>
        <strain evidence="4">ATCC 49306 / DSM 6799 / DCB-1</strain>
    </source>
</reference>
<accession>I4C2C8</accession>
<dbReference type="AlphaFoldDB" id="I4C2C8"/>